<organism evidence="2 3">
    <name type="scientific">Marasmiellus scandens</name>
    <dbReference type="NCBI Taxonomy" id="2682957"/>
    <lineage>
        <taxon>Eukaryota</taxon>
        <taxon>Fungi</taxon>
        <taxon>Dikarya</taxon>
        <taxon>Basidiomycota</taxon>
        <taxon>Agaricomycotina</taxon>
        <taxon>Agaricomycetes</taxon>
        <taxon>Agaricomycetidae</taxon>
        <taxon>Agaricales</taxon>
        <taxon>Marasmiineae</taxon>
        <taxon>Omphalotaceae</taxon>
        <taxon>Marasmiellus</taxon>
    </lineage>
</organism>
<feature type="region of interest" description="Disordered" evidence="1">
    <location>
        <begin position="1"/>
        <end position="22"/>
    </location>
</feature>
<evidence type="ECO:0000256" key="1">
    <source>
        <dbReference type="SAM" id="MobiDB-lite"/>
    </source>
</evidence>
<evidence type="ECO:0000313" key="3">
    <source>
        <dbReference type="Proteomes" id="UP001498398"/>
    </source>
</evidence>
<proteinExistence type="predicted"/>
<accession>A0ABR1J7L7</accession>
<dbReference type="EMBL" id="JBANRG010000029">
    <property type="protein sequence ID" value="KAK7452204.1"/>
    <property type="molecule type" value="Genomic_DNA"/>
</dbReference>
<dbReference type="Proteomes" id="UP001498398">
    <property type="component" value="Unassembled WGS sequence"/>
</dbReference>
<keyword evidence="3" id="KW-1185">Reference proteome</keyword>
<evidence type="ECO:0000313" key="2">
    <source>
        <dbReference type="EMBL" id="KAK7452204.1"/>
    </source>
</evidence>
<reference evidence="2 3" key="1">
    <citation type="submission" date="2024-01" db="EMBL/GenBank/DDBJ databases">
        <title>A draft genome for the cacao thread blight pathogen Marasmiellus scandens.</title>
        <authorList>
            <person name="Baruah I.K."/>
            <person name="Leung J."/>
            <person name="Bukari Y."/>
            <person name="Amoako-Attah I."/>
            <person name="Meinhardt L.W."/>
            <person name="Bailey B.A."/>
            <person name="Cohen S.P."/>
        </authorList>
    </citation>
    <scope>NUCLEOTIDE SEQUENCE [LARGE SCALE GENOMIC DNA]</scope>
    <source>
        <strain evidence="2 3">GH-19</strain>
    </source>
</reference>
<name>A0ABR1J7L7_9AGAR</name>
<gene>
    <name evidence="2" type="ORF">VKT23_012308</name>
</gene>
<comment type="caution">
    <text evidence="2">The sequence shown here is derived from an EMBL/GenBank/DDBJ whole genome shotgun (WGS) entry which is preliminary data.</text>
</comment>
<protein>
    <submittedName>
        <fullName evidence="2">Uncharacterized protein</fullName>
    </submittedName>
</protein>
<sequence>MITTYSTTDTGGTQETTTPGDTNEIWKWDIQDEKAIGFISLQMPSDVRYNLLNFTKEDLDKDDMGKAKTTFTSHMLWERIKTKYGTACISVKAGWYRDFI</sequence>